<evidence type="ECO:0000313" key="3">
    <source>
        <dbReference type="Proteomes" id="UP001295423"/>
    </source>
</evidence>
<proteinExistence type="predicted"/>
<name>A0AAD2CRJ4_9STRA</name>
<organism evidence="2 3">
    <name type="scientific">Cylindrotheca closterium</name>
    <dbReference type="NCBI Taxonomy" id="2856"/>
    <lineage>
        <taxon>Eukaryota</taxon>
        <taxon>Sar</taxon>
        <taxon>Stramenopiles</taxon>
        <taxon>Ochrophyta</taxon>
        <taxon>Bacillariophyta</taxon>
        <taxon>Bacillariophyceae</taxon>
        <taxon>Bacillariophycidae</taxon>
        <taxon>Bacillariales</taxon>
        <taxon>Bacillariaceae</taxon>
        <taxon>Cylindrotheca</taxon>
    </lineage>
</organism>
<feature type="region of interest" description="Disordered" evidence="1">
    <location>
        <begin position="174"/>
        <end position="199"/>
    </location>
</feature>
<sequence length="379" mass="41291">MIWESPLAIRGGGPKESRKEEDDEDDEWEEVYDSQEEEEEQERGMEDELAEQAVEDELQETVEETEELVEEEEEESPTASEEEVQVVVEEAVATEEDGSTLEERSYTDDENFSSSFVDRMEARIANTNTDDENSSAFVDRMELADAYDEVDAVTDQYQEEDGALAAVTAATAIGGDDADPKDEAVAGEDAQDEPTAVQPTEISKEIKDTLKGLKYKSREINQLRPEVAAELAAKGLQRPQEGIPQNWFVEDASLGVSIREQALKISVVLAAFGGLAFVGAKGDIGGLIAGVPSVLKSLLPARSSAPMPGSKAALIAETDVSLVPAPVEEEEGQEDDHPHSVKPNSTSPPAYEEDLDKSLLDKVITKIGNLLKAFWNAKI</sequence>
<feature type="compositionally biased region" description="Acidic residues" evidence="1">
    <location>
        <begin position="176"/>
        <end position="192"/>
    </location>
</feature>
<dbReference type="AlphaFoldDB" id="A0AAD2CRJ4"/>
<gene>
    <name evidence="2" type="ORF">CYCCA115_LOCUS3786</name>
</gene>
<feature type="region of interest" description="Disordered" evidence="1">
    <location>
        <begin position="1"/>
        <end position="113"/>
    </location>
</feature>
<feature type="compositionally biased region" description="Acidic residues" evidence="1">
    <location>
        <begin position="21"/>
        <end position="84"/>
    </location>
</feature>
<feature type="region of interest" description="Disordered" evidence="1">
    <location>
        <begin position="328"/>
        <end position="352"/>
    </location>
</feature>
<accession>A0AAD2CRJ4</accession>
<dbReference type="EMBL" id="CAKOGP040000335">
    <property type="protein sequence ID" value="CAJ1934446.1"/>
    <property type="molecule type" value="Genomic_DNA"/>
</dbReference>
<evidence type="ECO:0000256" key="1">
    <source>
        <dbReference type="SAM" id="MobiDB-lite"/>
    </source>
</evidence>
<dbReference type="Proteomes" id="UP001295423">
    <property type="component" value="Unassembled WGS sequence"/>
</dbReference>
<reference evidence="2" key="1">
    <citation type="submission" date="2023-08" db="EMBL/GenBank/DDBJ databases">
        <authorList>
            <person name="Audoor S."/>
            <person name="Bilcke G."/>
        </authorList>
    </citation>
    <scope>NUCLEOTIDE SEQUENCE</scope>
</reference>
<comment type="caution">
    <text evidence="2">The sequence shown here is derived from an EMBL/GenBank/DDBJ whole genome shotgun (WGS) entry which is preliminary data.</text>
</comment>
<protein>
    <submittedName>
        <fullName evidence="2">Uncharacterized protein</fullName>
    </submittedName>
</protein>
<keyword evidence="3" id="KW-1185">Reference proteome</keyword>
<evidence type="ECO:0000313" key="2">
    <source>
        <dbReference type="EMBL" id="CAJ1934446.1"/>
    </source>
</evidence>